<dbReference type="InterPro" id="IPR003680">
    <property type="entry name" value="Flavodoxin_fold"/>
</dbReference>
<dbReference type="InterPro" id="IPR029039">
    <property type="entry name" value="Flavoprotein-like_sf"/>
</dbReference>
<dbReference type="GO" id="GO:0009055">
    <property type="term" value="F:electron transfer activity"/>
    <property type="evidence" value="ECO:0007669"/>
    <property type="project" value="TreeGrafter"/>
</dbReference>
<dbReference type="PANTHER" id="PTHR47307:SF2">
    <property type="entry name" value="GLUTATHIONE-REGULATED POTASSIUM-EFFLUX SYSTEM ANCILLARY PROTEIN KEFF"/>
    <property type="match status" value="1"/>
</dbReference>
<sequence>MLRQASNNPDVVIRSLYDLYPDFNIDVQAEQQALEQAKLLVLQHPLYWYSCPPLLKLWIDKVFTQGWAYGKGATALKGKSLLWAVTTGGEHDQFDMGAPPGFSVLAQPLHATATYCQMRWLTPVAVHGAFNADPRPCFRIVFGPQGIGATEHWSLRSPRTSGSIPSSEPGDAGRNGRTAGG</sequence>
<evidence type="ECO:0000256" key="1">
    <source>
        <dbReference type="ARBA" id="ARBA00023002"/>
    </source>
</evidence>
<dbReference type="EMBL" id="CABVHY010000036">
    <property type="protein sequence ID" value="VVO38105.1"/>
    <property type="molecule type" value="Genomic_DNA"/>
</dbReference>
<evidence type="ECO:0000313" key="4">
    <source>
        <dbReference type="EMBL" id="VVO38105.1"/>
    </source>
</evidence>
<dbReference type="AlphaFoldDB" id="A0A5E7FFK7"/>
<accession>A0A5E7FFK7</accession>
<dbReference type="GO" id="GO:0010181">
    <property type="term" value="F:FMN binding"/>
    <property type="evidence" value="ECO:0007669"/>
    <property type="project" value="TreeGrafter"/>
</dbReference>
<dbReference type="SUPFAM" id="SSF52218">
    <property type="entry name" value="Flavoproteins"/>
    <property type="match status" value="1"/>
</dbReference>
<protein>
    <submittedName>
        <fullName evidence="4">Glutathione-regulated potassium-efflux system ancillary protein KefF</fullName>
        <ecNumber evidence="4">1.6.5.2</ecNumber>
    </submittedName>
</protein>
<feature type="compositionally biased region" description="Polar residues" evidence="2">
    <location>
        <begin position="157"/>
        <end position="166"/>
    </location>
</feature>
<dbReference type="Pfam" id="PF02525">
    <property type="entry name" value="Flavodoxin_2"/>
    <property type="match status" value="1"/>
</dbReference>
<evidence type="ECO:0000259" key="3">
    <source>
        <dbReference type="Pfam" id="PF02525"/>
    </source>
</evidence>
<dbReference type="Gene3D" id="3.40.50.360">
    <property type="match status" value="1"/>
</dbReference>
<keyword evidence="1 4" id="KW-0560">Oxidoreductase</keyword>
<evidence type="ECO:0000313" key="5">
    <source>
        <dbReference type="Proteomes" id="UP000379480"/>
    </source>
</evidence>
<name>A0A5E7FFK7_PSEFL</name>
<evidence type="ECO:0000256" key="2">
    <source>
        <dbReference type="SAM" id="MobiDB-lite"/>
    </source>
</evidence>
<organism evidence="4 5">
    <name type="scientific">Pseudomonas fluorescens</name>
    <dbReference type="NCBI Taxonomy" id="294"/>
    <lineage>
        <taxon>Bacteria</taxon>
        <taxon>Pseudomonadati</taxon>
        <taxon>Pseudomonadota</taxon>
        <taxon>Gammaproteobacteria</taxon>
        <taxon>Pseudomonadales</taxon>
        <taxon>Pseudomonadaceae</taxon>
        <taxon>Pseudomonas</taxon>
    </lineage>
</organism>
<feature type="region of interest" description="Disordered" evidence="2">
    <location>
        <begin position="152"/>
        <end position="181"/>
    </location>
</feature>
<dbReference type="InterPro" id="IPR046980">
    <property type="entry name" value="KefG/KefF"/>
</dbReference>
<dbReference type="Proteomes" id="UP000379480">
    <property type="component" value="Unassembled WGS sequence"/>
</dbReference>
<dbReference type="NCBIfam" id="NF002044">
    <property type="entry name" value="PRK00871.1"/>
    <property type="match status" value="1"/>
</dbReference>
<reference evidence="4 5" key="1">
    <citation type="submission" date="2019-09" db="EMBL/GenBank/DDBJ databases">
        <authorList>
            <person name="Chandra G."/>
            <person name="Truman W A."/>
        </authorList>
    </citation>
    <scope>NUCLEOTIDE SEQUENCE [LARGE SCALE GENOMIC DNA]</scope>
    <source>
        <strain evidence="4">PS723</strain>
    </source>
</reference>
<dbReference type="EC" id="1.6.5.2" evidence="4"/>
<proteinExistence type="predicted"/>
<feature type="domain" description="Flavodoxin-like fold" evidence="3">
    <location>
        <begin position="6"/>
        <end position="133"/>
    </location>
</feature>
<dbReference type="PANTHER" id="PTHR47307">
    <property type="entry name" value="GLUTATHIONE-REGULATED POTASSIUM-EFFLUX SYSTEM ANCILLARY PROTEIN KEFG"/>
    <property type="match status" value="1"/>
</dbReference>
<dbReference type="GO" id="GO:0003955">
    <property type="term" value="F:NAD(P)H dehydrogenase (quinone) activity"/>
    <property type="evidence" value="ECO:0007669"/>
    <property type="project" value="UniProtKB-EC"/>
</dbReference>
<gene>
    <name evidence="4" type="primary">kefF_2</name>
    <name evidence="4" type="ORF">PS723_05558</name>
</gene>